<keyword evidence="6" id="KW-1185">Reference proteome</keyword>
<protein>
    <submittedName>
        <fullName evidence="5">Putative gmc oxidoreductase protein</fullName>
    </submittedName>
</protein>
<dbReference type="InterPro" id="IPR007867">
    <property type="entry name" value="GMC_OxRtase_C"/>
</dbReference>
<dbReference type="SUPFAM" id="SSF51905">
    <property type="entry name" value="FAD/NAD(P)-binding domain"/>
    <property type="match status" value="1"/>
</dbReference>
<dbReference type="KEGG" id="ela:UCREL1_8248"/>
<evidence type="ECO:0000259" key="3">
    <source>
        <dbReference type="Pfam" id="PF00732"/>
    </source>
</evidence>
<dbReference type="OMA" id="FIRCKRE"/>
<feature type="domain" description="Glucose-methanol-choline oxidoreductase N-terminal" evidence="3">
    <location>
        <begin position="23"/>
        <end position="104"/>
    </location>
</feature>
<dbReference type="SUPFAM" id="SSF54373">
    <property type="entry name" value="FAD-linked reductases, C-terminal domain"/>
    <property type="match status" value="1"/>
</dbReference>
<dbReference type="HOGENOM" id="CLU_002865_0_3_1"/>
<dbReference type="GO" id="GO:0044550">
    <property type="term" value="P:secondary metabolite biosynthetic process"/>
    <property type="evidence" value="ECO:0007669"/>
    <property type="project" value="TreeGrafter"/>
</dbReference>
<name>M7SKB8_EUTLA</name>
<feature type="domain" description="Glucose-methanol-choline oxidoreductase C-terminal" evidence="4">
    <location>
        <begin position="215"/>
        <end position="347"/>
    </location>
</feature>
<evidence type="ECO:0000313" key="5">
    <source>
        <dbReference type="EMBL" id="EMR64788.1"/>
    </source>
</evidence>
<dbReference type="InterPro" id="IPR036188">
    <property type="entry name" value="FAD/NAD-bd_sf"/>
</dbReference>
<keyword evidence="2" id="KW-0325">Glycoprotein</keyword>
<proteinExistence type="inferred from homology"/>
<dbReference type="GO" id="GO:0050660">
    <property type="term" value="F:flavin adenine dinucleotide binding"/>
    <property type="evidence" value="ECO:0007669"/>
    <property type="project" value="InterPro"/>
</dbReference>
<reference evidence="6" key="1">
    <citation type="journal article" date="2013" name="Genome Announc.">
        <title>Draft genome sequence of the grapevine dieback fungus Eutypa lata UCR-EL1.</title>
        <authorList>
            <person name="Blanco-Ulate B."/>
            <person name="Rolshausen P.E."/>
            <person name="Cantu D."/>
        </authorList>
    </citation>
    <scope>NUCLEOTIDE SEQUENCE [LARGE SCALE GENOMIC DNA]</scope>
    <source>
        <strain evidence="6">UCR-EL1</strain>
    </source>
</reference>
<dbReference type="OrthoDB" id="269227at2759"/>
<evidence type="ECO:0000256" key="1">
    <source>
        <dbReference type="ARBA" id="ARBA00010790"/>
    </source>
</evidence>
<dbReference type="Proteomes" id="UP000012174">
    <property type="component" value="Unassembled WGS sequence"/>
</dbReference>
<accession>M7SKB8</accession>
<sequence>MTRSSSETAFVRFDDPDYYVYPLTMALKVLFNDAKKATSVLVNTAGAEYTISARKEIILSAGVIGSAQLLQVSGVGDAKALQALNIDVVADLPGVGQNMQDHIVFGVTHGVNVVTSSAFGNPDFAAKQAQLFDQSASGLLTNPTADLLAWEKLPNKTRSMMSNSTLTSLAKYPADWPELEYIALSAYLGNTSMLSTSDPLDGIAYASLGVVLCTPQSRGTVTITSANATVAPAINPGFLTHKADIEVAVGGFKRAREFWASSSLDQLRVGPEVYPGPSVVSDAQIENAIRQSFQTIFHGSSTCAMGKPDDPNAVVDTQARVYGVKGLRVVDAAAFTFLPPGHPQSTVCK</sequence>
<dbReference type="Pfam" id="PF00732">
    <property type="entry name" value="GMC_oxred_N"/>
    <property type="match status" value="1"/>
</dbReference>
<dbReference type="Pfam" id="PF05199">
    <property type="entry name" value="GMC_oxred_C"/>
    <property type="match status" value="1"/>
</dbReference>
<dbReference type="Gene3D" id="3.50.50.60">
    <property type="entry name" value="FAD/NAD(P)-binding domain"/>
    <property type="match status" value="1"/>
</dbReference>
<dbReference type="eggNOG" id="KOG1238">
    <property type="taxonomic scope" value="Eukaryota"/>
</dbReference>
<dbReference type="InterPro" id="IPR012132">
    <property type="entry name" value="GMC_OxRdtase"/>
</dbReference>
<dbReference type="AlphaFoldDB" id="M7SKB8"/>
<evidence type="ECO:0000313" key="6">
    <source>
        <dbReference type="Proteomes" id="UP000012174"/>
    </source>
</evidence>
<evidence type="ECO:0000259" key="4">
    <source>
        <dbReference type="Pfam" id="PF05199"/>
    </source>
</evidence>
<evidence type="ECO:0000256" key="2">
    <source>
        <dbReference type="ARBA" id="ARBA00023180"/>
    </source>
</evidence>
<organism evidence="5 6">
    <name type="scientific">Eutypa lata (strain UCR-EL1)</name>
    <name type="common">Grapevine dieback disease fungus</name>
    <name type="synonym">Eutypa armeniacae</name>
    <dbReference type="NCBI Taxonomy" id="1287681"/>
    <lineage>
        <taxon>Eukaryota</taxon>
        <taxon>Fungi</taxon>
        <taxon>Dikarya</taxon>
        <taxon>Ascomycota</taxon>
        <taxon>Pezizomycotina</taxon>
        <taxon>Sordariomycetes</taxon>
        <taxon>Xylariomycetidae</taxon>
        <taxon>Xylariales</taxon>
        <taxon>Diatrypaceae</taxon>
        <taxon>Eutypa</taxon>
    </lineage>
</organism>
<dbReference type="InterPro" id="IPR000172">
    <property type="entry name" value="GMC_OxRdtase_N"/>
</dbReference>
<dbReference type="STRING" id="1287681.M7SKB8"/>
<dbReference type="EMBL" id="KB707000">
    <property type="protein sequence ID" value="EMR64788.1"/>
    <property type="molecule type" value="Genomic_DNA"/>
</dbReference>
<dbReference type="PANTHER" id="PTHR11552:SF138">
    <property type="entry name" value="DEHYDROGENASE PKFF-RELATED"/>
    <property type="match status" value="1"/>
</dbReference>
<gene>
    <name evidence="5" type="ORF">UCREL1_8248</name>
</gene>
<dbReference type="Gene3D" id="3.30.560.10">
    <property type="entry name" value="Glucose Oxidase, domain 3"/>
    <property type="match status" value="1"/>
</dbReference>
<dbReference type="PANTHER" id="PTHR11552">
    <property type="entry name" value="GLUCOSE-METHANOL-CHOLINE GMC OXIDOREDUCTASE"/>
    <property type="match status" value="1"/>
</dbReference>
<dbReference type="GO" id="GO:0016614">
    <property type="term" value="F:oxidoreductase activity, acting on CH-OH group of donors"/>
    <property type="evidence" value="ECO:0007669"/>
    <property type="project" value="InterPro"/>
</dbReference>
<comment type="similarity">
    <text evidence="1">Belongs to the GMC oxidoreductase family.</text>
</comment>